<feature type="transmembrane region" description="Helical" evidence="10">
    <location>
        <begin position="291"/>
        <end position="315"/>
    </location>
</feature>
<evidence type="ECO:0000256" key="3">
    <source>
        <dbReference type="ARBA" id="ARBA00022475"/>
    </source>
</evidence>
<dbReference type="InterPro" id="IPR001320">
    <property type="entry name" value="Iontro_rcpt_C"/>
</dbReference>
<evidence type="ECO:0000259" key="11">
    <source>
        <dbReference type="Pfam" id="PF00060"/>
    </source>
</evidence>
<dbReference type="GO" id="GO:0000166">
    <property type="term" value="F:nucleotide binding"/>
    <property type="evidence" value="ECO:0007669"/>
    <property type="project" value="InterPro"/>
</dbReference>
<dbReference type="HOGENOM" id="CLU_486937_0_0_1"/>
<gene>
    <name evidence="12" type="primary">GLEAN_03157</name>
    <name evidence="12" type="ORF">TcasGA2_TC003157</name>
</gene>
<evidence type="ECO:0000256" key="6">
    <source>
        <dbReference type="ARBA" id="ARBA00023136"/>
    </source>
</evidence>
<feature type="region of interest" description="Disordered" evidence="9">
    <location>
        <begin position="1"/>
        <end position="23"/>
    </location>
</feature>
<keyword evidence="3" id="KW-1003">Cell membrane</keyword>
<keyword evidence="7" id="KW-0675">Receptor</keyword>
<dbReference type="GO" id="GO:0005886">
    <property type="term" value="C:plasma membrane"/>
    <property type="evidence" value="ECO:0007669"/>
    <property type="project" value="UniProtKB-SubCell"/>
</dbReference>
<feature type="domain" description="Ionotropic glutamate receptor C-terminal" evidence="11">
    <location>
        <begin position="298"/>
        <end position="540"/>
    </location>
</feature>
<evidence type="ECO:0000313" key="12">
    <source>
        <dbReference type="EMBL" id="EFA00319.1"/>
    </source>
</evidence>
<reference evidence="12 13" key="2">
    <citation type="journal article" date="2010" name="Nucleic Acids Res.">
        <title>BeetleBase in 2010: revisions to provide comprehensive genomic information for Tribolium castaneum.</title>
        <authorList>
            <person name="Kim H.S."/>
            <person name="Murphy T."/>
            <person name="Xia J."/>
            <person name="Caragea D."/>
            <person name="Park Y."/>
            <person name="Beeman R.W."/>
            <person name="Lorenzen M.D."/>
            <person name="Butcher S."/>
            <person name="Manak J.R."/>
            <person name="Brown S.J."/>
        </authorList>
    </citation>
    <scope>GENOME REANNOTATION</scope>
    <source>
        <strain evidence="12 13">Georgia GA2</strain>
    </source>
</reference>
<organism evidence="12 13">
    <name type="scientific">Tribolium castaneum</name>
    <name type="common">Red flour beetle</name>
    <dbReference type="NCBI Taxonomy" id="7070"/>
    <lineage>
        <taxon>Eukaryota</taxon>
        <taxon>Metazoa</taxon>
        <taxon>Ecdysozoa</taxon>
        <taxon>Arthropoda</taxon>
        <taxon>Hexapoda</taxon>
        <taxon>Insecta</taxon>
        <taxon>Pterygota</taxon>
        <taxon>Neoptera</taxon>
        <taxon>Endopterygota</taxon>
        <taxon>Coleoptera</taxon>
        <taxon>Polyphaga</taxon>
        <taxon>Cucujiformia</taxon>
        <taxon>Tenebrionidae</taxon>
        <taxon>Tenebrionidae incertae sedis</taxon>
        <taxon>Tribolium</taxon>
    </lineage>
</organism>
<dbReference type="PhylomeDB" id="D6WEX7"/>
<dbReference type="InterPro" id="IPR010995">
    <property type="entry name" value="DNA_repair_Rad51/TF_NusA_a-hlx"/>
</dbReference>
<dbReference type="Proteomes" id="UP000007266">
    <property type="component" value="Linkage group 3"/>
</dbReference>
<dbReference type="PANTHER" id="PTHR42643:SF35">
    <property type="entry name" value="IONOTROPIC RECEPTOR 68A, ISOFORM A"/>
    <property type="match status" value="1"/>
</dbReference>
<keyword evidence="13" id="KW-1185">Reference proteome</keyword>
<evidence type="ECO:0000256" key="7">
    <source>
        <dbReference type="ARBA" id="ARBA00023170"/>
    </source>
</evidence>
<dbReference type="InParanoid" id="D6WEX7"/>
<comment type="similarity">
    <text evidence="2">Belongs to the glutamate-gated ion channel (TC 1.A.10.1) family.</text>
</comment>
<dbReference type="STRING" id="7070.D6WEX7"/>
<dbReference type="AlphaFoldDB" id="D6WEX7"/>
<keyword evidence="8" id="KW-0325">Glycoprotein</keyword>
<comment type="subcellular location">
    <subcellularLocation>
        <location evidence="1">Cell membrane</location>
        <topology evidence="1">Multi-pass membrane protein</topology>
    </subcellularLocation>
</comment>
<keyword evidence="6 10" id="KW-0472">Membrane</keyword>
<proteinExistence type="inferred from homology"/>
<evidence type="ECO:0000256" key="10">
    <source>
        <dbReference type="SAM" id="Phobius"/>
    </source>
</evidence>
<keyword evidence="4 10" id="KW-0812">Transmembrane</keyword>
<dbReference type="OMA" id="IGINDCC"/>
<feature type="compositionally biased region" description="Basic and acidic residues" evidence="9">
    <location>
        <begin position="1"/>
        <end position="14"/>
    </location>
</feature>
<dbReference type="eggNOG" id="KOG1434">
    <property type="taxonomic scope" value="Eukaryota"/>
</dbReference>
<feature type="transmembrane region" description="Helical" evidence="10">
    <location>
        <begin position="358"/>
        <end position="380"/>
    </location>
</feature>
<protein>
    <recommendedName>
        <fullName evidence="11">Ionotropic glutamate receptor C-terminal domain-containing protein</fullName>
    </recommendedName>
</protein>
<name>D6WEX7_TRICA</name>
<dbReference type="SUPFAM" id="SSF47794">
    <property type="entry name" value="Rad51 N-terminal domain-like"/>
    <property type="match status" value="1"/>
</dbReference>
<reference evidence="12 13" key="1">
    <citation type="journal article" date="2008" name="Nature">
        <title>The genome of the model beetle and pest Tribolium castaneum.</title>
        <authorList>
            <consortium name="Tribolium Genome Sequencing Consortium"/>
            <person name="Richards S."/>
            <person name="Gibbs R.A."/>
            <person name="Weinstock G.M."/>
            <person name="Brown S.J."/>
            <person name="Denell R."/>
            <person name="Beeman R.W."/>
            <person name="Gibbs R."/>
            <person name="Beeman R.W."/>
            <person name="Brown S.J."/>
            <person name="Bucher G."/>
            <person name="Friedrich M."/>
            <person name="Grimmelikhuijzen C.J."/>
            <person name="Klingler M."/>
            <person name="Lorenzen M."/>
            <person name="Richards S."/>
            <person name="Roth S."/>
            <person name="Schroder R."/>
            <person name="Tautz D."/>
            <person name="Zdobnov E.M."/>
            <person name="Muzny D."/>
            <person name="Gibbs R.A."/>
            <person name="Weinstock G.M."/>
            <person name="Attaway T."/>
            <person name="Bell S."/>
            <person name="Buhay C.J."/>
            <person name="Chandrabose M.N."/>
            <person name="Chavez D."/>
            <person name="Clerk-Blankenburg K.P."/>
            <person name="Cree A."/>
            <person name="Dao M."/>
            <person name="Davis C."/>
            <person name="Chacko J."/>
            <person name="Dinh H."/>
            <person name="Dugan-Rocha S."/>
            <person name="Fowler G."/>
            <person name="Garner T.T."/>
            <person name="Garnes J."/>
            <person name="Gnirke A."/>
            <person name="Hawes A."/>
            <person name="Hernandez J."/>
            <person name="Hines S."/>
            <person name="Holder M."/>
            <person name="Hume J."/>
            <person name="Jhangiani S.N."/>
            <person name="Joshi V."/>
            <person name="Khan Z.M."/>
            <person name="Jackson L."/>
            <person name="Kovar C."/>
            <person name="Kowis A."/>
            <person name="Lee S."/>
            <person name="Lewis L.R."/>
            <person name="Margolis J."/>
            <person name="Morgan M."/>
            <person name="Nazareth L.V."/>
            <person name="Nguyen N."/>
            <person name="Okwuonu G."/>
            <person name="Parker D."/>
            <person name="Richards S."/>
            <person name="Ruiz S.J."/>
            <person name="Santibanez J."/>
            <person name="Savard J."/>
            <person name="Scherer S.E."/>
            <person name="Schneider B."/>
            <person name="Sodergren E."/>
            <person name="Tautz D."/>
            <person name="Vattahil S."/>
            <person name="Villasana D."/>
            <person name="White C.S."/>
            <person name="Wright R."/>
            <person name="Park Y."/>
            <person name="Beeman R.W."/>
            <person name="Lord J."/>
            <person name="Oppert B."/>
            <person name="Lorenzen M."/>
            <person name="Brown S."/>
            <person name="Wang L."/>
            <person name="Savard J."/>
            <person name="Tautz D."/>
            <person name="Richards S."/>
            <person name="Weinstock G."/>
            <person name="Gibbs R.A."/>
            <person name="Liu Y."/>
            <person name="Worley K."/>
            <person name="Weinstock G."/>
            <person name="Elsik C.G."/>
            <person name="Reese J.T."/>
            <person name="Elhaik E."/>
            <person name="Landan G."/>
            <person name="Graur D."/>
            <person name="Arensburger P."/>
            <person name="Atkinson P."/>
            <person name="Beeman R.W."/>
            <person name="Beidler J."/>
            <person name="Brown S.J."/>
            <person name="Demuth J.P."/>
            <person name="Drury D.W."/>
            <person name="Du Y.Z."/>
            <person name="Fujiwara H."/>
            <person name="Lorenzen M."/>
            <person name="Maselli V."/>
            <person name="Osanai M."/>
            <person name="Park Y."/>
            <person name="Robertson H.M."/>
            <person name="Tu Z."/>
            <person name="Wang J.J."/>
            <person name="Wang S."/>
            <person name="Richards S."/>
            <person name="Song H."/>
            <person name="Zhang L."/>
            <person name="Sodergren E."/>
            <person name="Werner D."/>
            <person name="Stanke M."/>
            <person name="Morgenstern B."/>
            <person name="Solovyev V."/>
            <person name="Kosarev P."/>
            <person name="Brown G."/>
            <person name="Chen H.C."/>
            <person name="Ermolaeva O."/>
            <person name="Hlavina W."/>
            <person name="Kapustin Y."/>
            <person name="Kiryutin B."/>
            <person name="Kitts P."/>
            <person name="Maglott D."/>
            <person name="Pruitt K."/>
            <person name="Sapojnikov V."/>
            <person name="Souvorov A."/>
            <person name="Mackey A.J."/>
            <person name="Waterhouse R.M."/>
            <person name="Wyder S."/>
            <person name="Zdobnov E.M."/>
            <person name="Zdobnov E.M."/>
            <person name="Wyder S."/>
            <person name="Kriventseva E.V."/>
            <person name="Kadowaki T."/>
            <person name="Bork P."/>
            <person name="Aranda M."/>
            <person name="Bao R."/>
            <person name="Beermann A."/>
            <person name="Berns N."/>
            <person name="Bolognesi R."/>
            <person name="Bonneton F."/>
            <person name="Bopp D."/>
            <person name="Brown S.J."/>
            <person name="Bucher G."/>
            <person name="Butts T."/>
            <person name="Chaumot A."/>
            <person name="Denell R.E."/>
            <person name="Ferrier D.E."/>
            <person name="Friedrich M."/>
            <person name="Gordon C.M."/>
            <person name="Jindra M."/>
            <person name="Klingler M."/>
            <person name="Lan Q."/>
            <person name="Lattorff H.M."/>
            <person name="Laudet V."/>
            <person name="von Levetsow C."/>
            <person name="Liu Z."/>
            <person name="Lutz R."/>
            <person name="Lynch J.A."/>
            <person name="da Fonseca R.N."/>
            <person name="Posnien N."/>
            <person name="Reuter R."/>
            <person name="Roth S."/>
            <person name="Savard J."/>
            <person name="Schinko J.B."/>
            <person name="Schmitt C."/>
            <person name="Schoppmeier M."/>
            <person name="Schroder R."/>
            <person name="Shippy T.D."/>
            <person name="Simonnet F."/>
            <person name="Marques-Souza H."/>
            <person name="Tautz D."/>
            <person name="Tomoyasu Y."/>
            <person name="Trauner J."/>
            <person name="Van der Zee M."/>
            <person name="Vervoort M."/>
            <person name="Wittkopp N."/>
            <person name="Wimmer E.A."/>
            <person name="Yang X."/>
            <person name="Jones A.K."/>
            <person name="Sattelle D.B."/>
            <person name="Ebert P.R."/>
            <person name="Nelson D."/>
            <person name="Scott J.G."/>
            <person name="Beeman R.W."/>
            <person name="Muthukrishnan S."/>
            <person name="Kramer K.J."/>
            <person name="Arakane Y."/>
            <person name="Beeman R.W."/>
            <person name="Zhu Q."/>
            <person name="Hogenkamp D."/>
            <person name="Dixit R."/>
            <person name="Oppert B."/>
            <person name="Jiang H."/>
            <person name="Zou Z."/>
            <person name="Marshall J."/>
            <person name="Elpidina E."/>
            <person name="Vinokurov K."/>
            <person name="Oppert C."/>
            <person name="Zou Z."/>
            <person name="Evans J."/>
            <person name="Lu Z."/>
            <person name="Zhao P."/>
            <person name="Sumathipala N."/>
            <person name="Altincicek B."/>
            <person name="Vilcinskas A."/>
            <person name="Williams M."/>
            <person name="Hultmark D."/>
            <person name="Hetru C."/>
            <person name="Jiang H."/>
            <person name="Grimmelikhuijzen C.J."/>
            <person name="Hauser F."/>
            <person name="Cazzamali G."/>
            <person name="Williamson M."/>
            <person name="Park Y."/>
            <person name="Li B."/>
            <person name="Tanaka Y."/>
            <person name="Predel R."/>
            <person name="Neupert S."/>
            <person name="Schachtner J."/>
            <person name="Verleyen P."/>
            <person name="Raible F."/>
            <person name="Bork P."/>
            <person name="Friedrich M."/>
            <person name="Walden K.K."/>
            <person name="Robertson H.M."/>
            <person name="Angeli S."/>
            <person name="Foret S."/>
            <person name="Bucher G."/>
            <person name="Schuetz S."/>
            <person name="Maleszka R."/>
            <person name="Wimmer E.A."/>
            <person name="Beeman R.W."/>
            <person name="Lorenzen M."/>
            <person name="Tomoyasu Y."/>
            <person name="Miller S.C."/>
            <person name="Grossmann D."/>
            <person name="Bucher G."/>
        </authorList>
    </citation>
    <scope>NUCLEOTIDE SEQUENCE [LARGE SCALE GENOMIC DNA]</scope>
    <source>
        <strain evidence="12 13">Georgia GA2</strain>
    </source>
</reference>
<feature type="transmembrane region" description="Helical" evidence="10">
    <location>
        <begin position="533"/>
        <end position="554"/>
    </location>
</feature>
<dbReference type="EMBL" id="KQ971318">
    <property type="protein sequence ID" value="EFA00319.1"/>
    <property type="molecule type" value="Genomic_DNA"/>
</dbReference>
<dbReference type="SUPFAM" id="SSF53850">
    <property type="entry name" value="Periplasmic binding protein-like II"/>
    <property type="match status" value="1"/>
</dbReference>
<dbReference type="Gene3D" id="1.10.287.70">
    <property type="match status" value="1"/>
</dbReference>
<dbReference type="Gene3D" id="3.40.190.10">
    <property type="entry name" value="Periplasmic binding protein-like II"/>
    <property type="match status" value="1"/>
</dbReference>
<sequence length="560" mass="64458">MDTAIKEIEEKEASPSESVETEELDIESEPFFQDIYMLTEHGVPLPDIEEMRNIGINTVKGLQMTTTDKLLALKSFNPSKVSKIQEICGNISFSNRFMTAFEMETCNLWSPKSRIFFIIAGTVNNFSVIEESLEIIWSRKILNFVLVFVNTQINVLSYNGFAQEKIVNLTNSRDFFPNKLLDINGHVLKIGMFKDTPRNTKNSKGQWYGPDYELLEAITFMMNATLQIVESAQEEHFNGLYDNVLNGIVDFSFIPLYKFDTFSQIDFSYPRKLENLVVLVPKAGQIPQESYLFLIFDYKIWLSVLVFLFLISCVLKQAQFVVKKRQNSFIYWLFEAWKCFIGSGGTTSFGRKETPVKFILTVWMLGSIIVSACFQCSFTSSFTKPKYFDEINTLDDLRQTGLRIFCADYYKNYLLKVESYGLHTQLVFVSTRKMYEIRKGKDAGKVSFVEVFSRAVILAKLYGYHIVKEPLATGYTVNYFQKNSPYMDEVHRCVLLDQEVGLSKKADQNLIIPPDHEDAITSVNITFSHLKSLFLILLCGYHVSFVVFLCEFCVKAKNKF</sequence>
<evidence type="ECO:0000256" key="2">
    <source>
        <dbReference type="ARBA" id="ARBA00008685"/>
    </source>
</evidence>
<dbReference type="Gene3D" id="1.10.150.20">
    <property type="entry name" value="5' to 3' exonuclease, C-terminal subdomain"/>
    <property type="match status" value="1"/>
</dbReference>
<dbReference type="Pfam" id="PF00060">
    <property type="entry name" value="Lig_chan"/>
    <property type="match status" value="1"/>
</dbReference>
<accession>D6WEX7</accession>
<keyword evidence="5 10" id="KW-1133">Transmembrane helix</keyword>
<evidence type="ECO:0000256" key="8">
    <source>
        <dbReference type="ARBA" id="ARBA00023180"/>
    </source>
</evidence>
<dbReference type="GO" id="GO:0015276">
    <property type="term" value="F:ligand-gated monoatomic ion channel activity"/>
    <property type="evidence" value="ECO:0007669"/>
    <property type="project" value="InterPro"/>
</dbReference>
<evidence type="ECO:0000256" key="9">
    <source>
        <dbReference type="SAM" id="MobiDB-lite"/>
    </source>
</evidence>
<evidence type="ECO:0000256" key="4">
    <source>
        <dbReference type="ARBA" id="ARBA00022692"/>
    </source>
</evidence>
<evidence type="ECO:0000256" key="5">
    <source>
        <dbReference type="ARBA" id="ARBA00022989"/>
    </source>
</evidence>
<dbReference type="GO" id="GO:0050906">
    <property type="term" value="P:detection of stimulus involved in sensory perception"/>
    <property type="evidence" value="ECO:0007669"/>
    <property type="project" value="UniProtKB-ARBA"/>
</dbReference>
<evidence type="ECO:0000313" key="13">
    <source>
        <dbReference type="Proteomes" id="UP000007266"/>
    </source>
</evidence>
<evidence type="ECO:0000256" key="1">
    <source>
        <dbReference type="ARBA" id="ARBA00004651"/>
    </source>
</evidence>
<dbReference type="PANTHER" id="PTHR42643">
    <property type="entry name" value="IONOTROPIC RECEPTOR 20A-RELATED"/>
    <property type="match status" value="1"/>
</dbReference>
<dbReference type="InterPro" id="IPR052192">
    <property type="entry name" value="Insect_Ionotropic_Sensory_Rcpt"/>
</dbReference>